<feature type="region of interest" description="Disordered" evidence="1">
    <location>
        <begin position="138"/>
        <end position="161"/>
    </location>
</feature>
<reference evidence="3" key="1">
    <citation type="journal article" date="2014" name="Front. Microbiol.">
        <title>High frequency of phylogenetically diverse reductive dehalogenase-homologous genes in deep subseafloor sedimentary metagenomes.</title>
        <authorList>
            <person name="Kawai M."/>
            <person name="Futagami T."/>
            <person name="Toyoda A."/>
            <person name="Takaki Y."/>
            <person name="Nishi S."/>
            <person name="Hori S."/>
            <person name="Arai W."/>
            <person name="Tsubouchi T."/>
            <person name="Morono Y."/>
            <person name="Uchiyama I."/>
            <person name="Ito T."/>
            <person name="Fujiyama A."/>
            <person name="Inagaki F."/>
            <person name="Takami H."/>
        </authorList>
    </citation>
    <scope>NUCLEOTIDE SEQUENCE</scope>
    <source>
        <strain evidence="3">Expedition CK06-06</strain>
    </source>
</reference>
<organism evidence="3">
    <name type="scientific">marine sediment metagenome</name>
    <dbReference type="NCBI Taxonomy" id="412755"/>
    <lineage>
        <taxon>unclassified sequences</taxon>
        <taxon>metagenomes</taxon>
        <taxon>ecological metagenomes</taxon>
    </lineage>
</organism>
<dbReference type="EMBL" id="BARS01045684">
    <property type="protein sequence ID" value="GAG35479.1"/>
    <property type="molecule type" value="Genomic_DNA"/>
</dbReference>
<dbReference type="AlphaFoldDB" id="X0WX11"/>
<accession>X0WX11</accession>
<keyword evidence="2" id="KW-0472">Membrane</keyword>
<name>X0WX11_9ZZZZ</name>
<evidence type="ECO:0000256" key="2">
    <source>
        <dbReference type="SAM" id="Phobius"/>
    </source>
</evidence>
<keyword evidence="2" id="KW-0812">Transmembrane</keyword>
<proteinExistence type="predicted"/>
<comment type="caution">
    <text evidence="3">The sequence shown here is derived from an EMBL/GenBank/DDBJ whole genome shotgun (WGS) entry which is preliminary data.</text>
</comment>
<evidence type="ECO:0000313" key="3">
    <source>
        <dbReference type="EMBL" id="GAG35479.1"/>
    </source>
</evidence>
<evidence type="ECO:0000256" key="1">
    <source>
        <dbReference type="SAM" id="MobiDB-lite"/>
    </source>
</evidence>
<protein>
    <submittedName>
        <fullName evidence="3">Uncharacterized protein</fullName>
    </submittedName>
</protein>
<feature type="transmembrane region" description="Helical" evidence="2">
    <location>
        <begin position="180"/>
        <end position="207"/>
    </location>
</feature>
<feature type="compositionally biased region" description="Basic and acidic residues" evidence="1">
    <location>
        <begin position="138"/>
        <end position="147"/>
    </location>
</feature>
<keyword evidence="2" id="KW-1133">Transmembrane helix</keyword>
<feature type="non-terminal residue" evidence="3">
    <location>
        <position position="1"/>
    </location>
</feature>
<sequence>EFGVPEITYSFSILSVSRSDPNERMLLTLLLNSEPDLDEYSDKPVMFPVFGRGRALYALIGEGITTDNIRETIAFLVGPCGCEIKMLNPGVDLLMAANWDAAAMQFYQEFYETYNEVPELTGVMPEAPADANLQTEDSRLKTQDKGVESAPGSEVLASENELSSATDKQALAVEVKKRKLLGLGIMGTTGVMLAVILLAVVLGSVALSPRRKRHQ</sequence>
<gene>
    <name evidence="3" type="ORF">S01H1_68869</name>
</gene>